<sequence>MAFIIYMIAGFVSGLIGGMGMGGGTIMIPALTVFCGVPQHAAQVTNLISFLPMSAFSLAVHKKQGLIKTDGLLWLIVPAAITSALGGLVALVLPSDVLRRLFGAFLIVLAVRSALSVLSYFTEKKKSA</sequence>
<name>A0A9D1E6V9_9FIRM</name>
<evidence type="ECO:0000256" key="2">
    <source>
        <dbReference type="ARBA" id="ARBA00009142"/>
    </source>
</evidence>
<evidence type="ECO:0000256" key="3">
    <source>
        <dbReference type="ARBA" id="ARBA00022692"/>
    </source>
</evidence>
<dbReference type="Proteomes" id="UP000823913">
    <property type="component" value="Unassembled WGS sequence"/>
</dbReference>
<accession>A0A9D1E6V9</accession>
<feature type="transmembrane region" description="Helical" evidence="6">
    <location>
        <begin position="7"/>
        <end position="34"/>
    </location>
</feature>
<comment type="caution">
    <text evidence="7">The sequence shown here is derived from an EMBL/GenBank/DDBJ whole genome shotgun (WGS) entry which is preliminary data.</text>
</comment>
<keyword evidence="5 6" id="KW-0472">Membrane</keyword>
<evidence type="ECO:0000313" key="8">
    <source>
        <dbReference type="Proteomes" id="UP000823913"/>
    </source>
</evidence>
<dbReference type="InterPro" id="IPR002781">
    <property type="entry name" value="TM_pro_TauE-like"/>
</dbReference>
<gene>
    <name evidence="7" type="ORF">IAB94_05795</name>
</gene>
<evidence type="ECO:0000313" key="7">
    <source>
        <dbReference type="EMBL" id="HIR67540.1"/>
    </source>
</evidence>
<protein>
    <recommendedName>
        <fullName evidence="6">Probable membrane transporter protein</fullName>
    </recommendedName>
</protein>
<evidence type="ECO:0000256" key="6">
    <source>
        <dbReference type="RuleBase" id="RU363041"/>
    </source>
</evidence>
<evidence type="ECO:0000256" key="1">
    <source>
        <dbReference type="ARBA" id="ARBA00004141"/>
    </source>
</evidence>
<comment type="similarity">
    <text evidence="2 6">Belongs to the 4-toluene sulfonate uptake permease (TSUP) (TC 2.A.102) family.</text>
</comment>
<feature type="transmembrane region" description="Helical" evidence="6">
    <location>
        <begin position="101"/>
        <end position="121"/>
    </location>
</feature>
<keyword evidence="4 6" id="KW-1133">Transmembrane helix</keyword>
<reference evidence="7" key="1">
    <citation type="submission" date="2020-10" db="EMBL/GenBank/DDBJ databases">
        <authorList>
            <person name="Gilroy R."/>
        </authorList>
    </citation>
    <scope>NUCLEOTIDE SEQUENCE</scope>
    <source>
        <strain evidence="7">ChiW16-3235</strain>
    </source>
</reference>
<proteinExistence type="inferred from homology"/>
<organism evidence="7 8">
    <name type="scientific">Candidatus Coproplasma avicola</name>
    <dbReference type="NCBI Taxonomy" id="2840744"/>
    <lineage>
        <taxon>Bacteria</taxon>
        <taxon>Bacillati</taxon>
        <taxon>Bacillota</taxon>
        <taxon>Clostridia</taxon>
        <taxon>Eubacteriales</taxon>
        <taxon>Candidatus Coproplasma</taxon>
    </lineage>
</organism>
<dbReference type="PANTHER" id="PTHR43701:SF2">
    <property type="entry name" value="MEMBRANE TRANSPORTER PROTEIN YJNA-RELATED"/>
    <property type="match status" value="1"/>
</dbReference>
<dbReference type="GO" id="GO:0005886">
    <property type="term" value="C:plasma membrane"/>
    <property type="evidence" value="ECO:0007669"/>
    <property type="project" value="UniProtKB-SubCell"/>
</dbReference>
<dbReference type="InterPro" id="IPR051598">
    <property type="entry name" value="TSUP/Inactive_protease-like"/>
</dbReference>
<evidence type="ECO:0000256" key="5">
    <source>
        <dbReference type="ARBA" id="ARBA00023136"/>
    </source>
</evidence>
<feature type="transmembrane region" description="Helical" evidence="6">
    <location>
        <begin position="72"/>
        <end position="95"/>
    </location>
</feature>
<reference evidence="7" key="2">
    <citation type="journal article" date="2021" name="PeerJ">
        <title>Extensive microbial diversity within the chicken gut microbiome revealed by metagenomics and culture.</title>
        <authorList>
            <person name="Gilroy R."/>
            <person name="Ravi A."/>
            <person name="Getino M."/>
            <person name="Pursley I."/>
            <person name="Horton D.L."/>
            <person name="Alikhan N.F."/>
            <person name="Baker D."/>
            <person name="Gharbi K."/>
            <person name="Hall N."/>
            <person name="Watson M."/>
            <person name="Adriaenssens E.M."/>
            <person name="Foster-Nyarko E."/>
            <person name="Jarju S."/>
            <person name="Secka A."/>
            <person name="Antonio M."/>
            <person name="Oren A."/>
            <person name="Chaudhuri R.R."/>
            <person name="La Ragione R."/>
            <person name="Hildebrand F."/>
            <person name="Pallen M.J."/>
        </authorList>
    </citation>
    <scope>NUCLEOTIDE SEQUENCE</scope>
    <source>
        <strain evidence="7">ChiW16-3235</strain>
    </source>
</reference>
<dbReference type="EMBL" id="DVHK01000116">
    <property type="protein sequence ID" value="HIR67540.1"/>
    <property type="molecule type" value="Genomic_DNA"/>
</dbReference>
<comment type="subcellular location">
    <subcellularLocation>
        <location evidence="6">Cell membrane</location>
        <topology evidence="6">Multi-pass membrane protein</topology>
    </subcellularLocation>
    <subcellularLocation>
        <location evidence="1">Membrane</location>
        <topology evidence="1">Multi-pass membrane protein</topology>
    </subcellularLocation>
</comment>
<keyword evidence="3 6" id="KW-0812">Transmembrane</keyword>
<dbReference type="Pfam" id="PF01925">
    <property type="entry name" value="TauE"/>
    <property type="match status" value="1"/>
</dbReference>
<dbReference type="AlphaFoldDB" id="A0A9D1E6V9"/>
<dbReference type="PANTHER" id="PTHR43701">
    <property type="entry name" value="MEMBRANE TRANSPORTER PROTEIN MJ0441-RELATED"/>
    <property type="match status" value="1"/>
</dbReference>
<feature type="transmembrane region" description="Helical" evidence="6">
    <location>
        <begin position="40"/>
        <end position="60"/>
    </location>
</feature>
<evidence type="ECO:0000256" key="4">
    <source>
        <dbReference type="ARBA" id="ARBA00022989"/>
    </source>
</evidence>
<keyword evidence="6" id="KW-1003">Cell membrane</keyword>